<feature type="transmembrane region" description="Helical" evidence="1">
    <location>
        <begin position="230"/>
        <end position="254"/>
    </location>
</feature>
<comment type="caution">
    <text evidence="2">The sequence shown here is derived from an EMBL/GenBank/DDBJ whole genome shotgun (WGS) entry which is preliminary data.</text>
</comment>
<evidence type="ECO:0000256" key="1">
    <source>
        <dbReference type="SAM" id="Phobius"/>
    </source>
</evidence>
<keyword evidence="1" id="KW-0472">Membrane</keyword>
<dbReference type="AlphaFoldDB" id="A0AAD7HKY2"/>
<name>A0AAD7HKY2_9AGAR</name>
<reference evidence="2" key="1">
    <citation type="submission" date="2023-03" db="EMBL/GenBank/DDBJ databases">
        <title>Massive genome expansion in bonnet fungi (Mycena s.s.) driven by repeated elements and novel gene families across ecological guilds.</title>
        <authorList>
            <consortium name="Lawrence Berkeley National Laboratory"/>
            <person name="Harder C.B."/>
            <person name="Miyauchi S."/>
            <person name="Viragh M."/>
            <person name="Kuo A."/>
            <person name="Thoen E."/>
            <person name="Andreopoulos B."/>
            <person name="Lu D."/>
            <person name="Skrede I."/>
            <person name="Drula E."/>
            <person name="Henrissat B."/>
            <person name="Morin E."/>
            <person name="Kohler A."/>
            <person name="Barry K."/>
            <person name="LaButti K."/>
            <person name="Morin E."/>
            <person name="Salamov A."/>
            <person name="Lipzen A."/>
            <person name="Mereny Z."/>
            <person name="Hegedus B."/>
            <person name="Baldrian P."/>
            <person name="Stursova M."/>
            <person name="Weitz H."/>
            <person name="Taylor A."/>
            <person name="Grigoriev I.V."/>
            <person name="Nagy L.G."/>
            <person name="Martin F."/>
            <person name="Kauserud H."/>
        </authorList>
    </citation>
    <scope>NUCLEOTIDE SEQUENCE</scope>
    <source>
        <strain evidence="2">CBHHK182m</strain>
    </source>
</reference>
<keyword evidence="1" id="KW-0812">Transmembrane</keyword>
<dbReference type="Gene3D" id="3.40.50.300">
    <property type="entry name" value="P-loop containing nucleotide triphosphate hydrolases"/>
    <property type="match status" value="1"/>
</dbReference>
<dbReference type="EMBL" id="JARKIB010000213">
    <property type="protein sequence ID" value="KAJ7723132.1"/>
    <property type="molecule type" value="Genomic_DNA"/>
</dbReference>
<sequence>MYTFSPSSRPCLPFSFIPTHPHICPYLTFPSPFPFLAALHVFLCSRISTGGRLRAMTGITRAHVETGSSLSFASRCPYLGRVASSDCVAFVDAAPAVCGRGLHLNAAGAVAASVPTLHSPSPHPHPLPFSPSLLPCASPPPLLSCASLLVCIAPVPAARPVSSSRPPMAGGVRAMARCPTARARTPAGTPPLRPTWFARGHVGVVVPRRHPRAARTSFTQRLRVRVPATFLFFPFRLFTYSFLFFAHLPLAAIASRHARADSFLLPNPPHRIASPTYVPSKEDVLRARASSTAIVETRFWAGDLM</sequence>
<dbReference type="InterPro" id="IPR011025">
    <property type="entry name" value="GproteinA_insert"/>
</dbReference>
<proteinExistence type="predicted"/>
<dbReference type="InterPro" id="IPR027417">
    <property type="entry name" value="P-loop_NTPase"/>
</dbReference>
<keyword evidence="1" id="KW-1133">Transmembrane helix</keyword>
<accession>A0AAD7HKY2</accession>
<dbReference type="GO" id="GO:0007165">
    <property type="term" value="P:signal transduction"/>
    <property type="evidence" value="ECO:0007669"/>
    <property type="project" value="InterPro"/>
</dbReference>
<organism evidence="2 3">
    <name type="scientific">Mycena metata</name>
    <dbReference type="NCBI Taxonomy" id="1033252"/>
    <lineage>
        <taxon>Eukaryota</taxon>
        <taxon>Fungi</taxon>
        <taxon>Dikarya</taxon>
        <taxon>Basidiomycota</taxon>
        <taxon>Agaricomycotina</taxon>
        <taxon>Agaricomycetes</taxon>
        <taxon>Agaricomycetidae</taxon>
        <taxon>Agaricales</taxon>
        <taxon>Marasmiineae</taxon>
        <taxon>Mycenaceae</taxon>
        <taxon>Mycena</taxon>
    </lineage>
</organism>
<keyword evidence="3" id="KW-1185">Reference proteome</keyword>
<evidence type="ECO:0000313" key="2">
    <source>
        <dbReference type="EMBL" id="KAJ7723132.1"/>
    </source>
</evidence>
<dbReference type="Gene3D" id="1.10.400.10">
    <property type="entry name" value="GI Alpha 1, domain 2-like"/>
    <property type="match status" value="1"/>
</dbReference>
<protein>
    <submittedName>
        <fullName evidence="2">Uncharacterized protein</fullName>
    </submittedName>
</protein>
<evidence type="ECO:0000313" key="3">
    <source>
        <dbReference type="Proteomes" id="UP001215598"/>
    </source>
</evidence>
<gene>
    <name evidence="2" type="ORF">B0H16DRAFT_1737343</name>
</gene>
<dbReference type="Proteomes" id="UP001215598">
    <property type="component" value="Unassembled WGS sequence"/>
</dbReference>